<evidence type="ECO:0000256" key="6">
    <source>
        <dbReference type="ARBA" id="ARBA00022840"/>
    </source>
</evidence>
<name>A0A1H2W4E3_9PROT</name>
<dbReference type="InterPro" id="IPR059000">
    <property type="entry name" value="ATPase_P-type_domA"/>
</dbReference>
<dbReference type="InterPro" id="IPR006068">
    <property type="entry name" value="ATPase_P-typ_cation-transptr_C"/>
</dbReference>
<feature type="domain" description="Cation-transporting P-type ATPase N-terminal" evidence="12">
    <location>
        <begin position="14"/>
        <end position="88"/>
    </location>
</feature>
<evidence type="ECO:0000256" key="1">
    <source>
        <dbReference type="ARBA" id="ARBA00004127"/>
    </source>
</evidence>
<dbReference type="GO" id="GO:0016887">
    <property type="term" value="F:ATP hydrolysis activity"/>
    <property type="evidence" value="ECO:0007669"/>
    <property type="project" value="InterPro"/>
</dbReference>
<dbReference type="Pfam" id="PF13246">
    <property type="entry name" value="Cation_ATPase"/>
    <property type="match status" value="1"/>
</dbReference>
<dbReference type="GO" id="GO:0016020">
    <property type="term" value="C:membrane"/>
    <property type="evidence" value="ECO:0007669"/>
    <property type="project" value="InterPro"/>
</dbReference>
<feature type="transmembrane region" description="Helical" evidence="11">
    <location>
        <begin position="68"/>
        <end position="86"/>
    </location>
</feature>
<dbReference type="GO" id="GO:0012505">
    <property type="term" value="C:endomembrane system"/>
    <property type="evidence" value="ECO:0007669"/>
    <property type="project" value="UniProtKB-SubCell"/>
</dbReference>
<feature type="transmembrane region" description="Helical" evidence="11">
    <location>
        <begin position="812"/>
        <end position="835"/>
    </location>
</feature>
<keyword evidence="10 11" id="KW-0472">Membrane</keyword>
<dbReference type="Pfam" id="PF00122">
    <property type="entry name" value="E1-E2_ATPase"/>
    <property type="match status" value="1"/>
</dbReference>
<dbReference type="PRINTS" id="PR00120">
    <property type="entry name" value="HATPASE"/>
</dbReference>
<evidence type="ECO:0000256" key="7">
    <source>
        <dbReference type="ARBA" id="ARBA00022842"/>
    </source>
</evidence>
<feature type="transmembrane region" description="Helical" evidence="11">
    <location>
        <begin position="92"/>
        <end position="111"/>
    </location>
</feature>
<feature type="transmembrane region" description="Helical" evidence="11">
    <location>
        <begin position="746"/>
        <end position="769"/>
    </location>
</feature>
<gene>
    <name evidence="13" type="ORF">SAMN05421882_102618</name>
</gene>
<dbReference type="Gene3D" id="3.40.50.1000">
    <property type="entry name" value="HAD superfamily/HAD-like"/>
    <property type="match status" value="1"/>
</dbReference>
<dbReference type="SFLD" id="SFLDS00003">
    <property type="entry name" value="Haloacid_Dehalogenase"/>
    <property type="match status" value="1"/>
</dbReference>
<comment type="subcellular location">
    <subcellularLocation>
        <location evidence="1">Endomembrane system</location>
        <topology evidence="1">Multi-pass membrane protein</topology>
    </subcellularLocation>
</comment>
<dbReference type="InterPro" id="IPR044492">
    <property type="entry name" value="P_typ_ATPase_HD_dom"/>
</dbReference>
<dbReference type="AlphaFoldDB" id="A0A1H2W4E3"/>
<keyword evidence="3" id="KW-0597">Phosphoprotein</keyword>
<dbReference type="Proteomes" id="UP000183454">
    <property type="component" value="Unassembled WGS sequence"/>
</dbReference>
<dbReference type="InterPro" id="IPR008250">
    <property type="entry name" value="ATPase_P-typ_transduc_dom_A_sf"/>
</dbReference>
<keyword evidence="7" id="KW-0460">Magnesium</keyword>
<reference evidence="13 14" key="1">
    <citation type="submission" date="2016-10" db="EMBL/GenBank/DDBJ databases">
        <authorList>
            <person name="de Groot N.N."/>
        </authorList>
    </citation>
    <scope>NUCLEOTIDE SEQUENCE [LARGE SCALE GENOMIC DNA]</scope>
    <source>
        <strain evidence="13 14">Nm110</strain>
    </source>
</reference>
<dbReference type="SUPFAM" id="SSF81665">
    <property type="entry name" value="Calcium ATPase, transmembrane domain M"/>
    <property type="match status" value="1"/>
</dbReference>
<dbReference type="PRINTS" id="PR00119">
    <property type="entry name" value="CATATPASE"/>
</dbReference>
<dbReference type="GO" id="GO:0005524">
    <property type="term" value="F:ATP binding"/>
    <property type="evidence" value="ECO:0007669"/>
    <property type="project" value="UniProtKB-KW"/>
</dbReference>
<feature type="transmembrane region" description="Helical" evidence="11">
    <location>
        <begin position="781"/>
        <end position="800"/>
    </location>
</feature>
<evidence type="ECO:0000256" key="2">
    <source>
        <dbReference type="ARBA" id="ARBA00005675"/>
    </source>
</evidence>
<evidence type="ECO:0000256" key="3">
    <source>
        <dbReference type="ARBA" id="ARBA00022553"/>
    </source>
</evidence>
<sequence length="883" mass="97187">MDTADTPENQASRPFHLSEAEDVCALLEVTPTDGLTSEAVTLRRQKYGTNEIIETVGHPWWRILLSQFTDFMIVVLIAAAAVSGILGELTDAIAIIVIIILNALVGFIQEFRAEQAVIALKQMARTIVRVRRDKITHVLAAAELVPGDIVLLEAGNMVPADIRLLEAIDLEVDESALTGESLPVHKIIASMKDKDAILAERHNMLFRGTLTTRGRATGVVTATGMQTELGKIAVMLDSETIQKTPIQKRLAVFGRKLALSIIAICTIIFVAGLLQGEDMIMMFLTAVSLAVAAIPEALPAVVTIAFALGARQLVRQHALIRRLPAVETLGSVTFICSDKTGTLTRNAMHAELFYIAGVEYTTLASRDAISSEIKIFIQALALNNDVEKNPTGKLIGDPTEIALLQAALDTGIDNTALSKSWPRMAEVSFDSSRKRMTTFHQGKEQLLAFTKGAPEQVLEHCTSDIHGQFSHAAILDIANHWAMRGYRVIAYAYRDWPVLPEPIDANNVEQELTFLGLAGLMDPPRDEVPAAVRECYQAGIKPVMITGDHPATARAIAERIGLVHDHADVITGKQLERLTDEQLSGQVNHTQIYARVSPQQKIRLVQLLQQRGEYVAMTGDGVNDAPALKKADIGIAMGEKGTDVAREAADMVLMDDNFATIVRAIREGRRIYDNIRKFIKYAMTGNSGEIWTLFLAPILGLPLPLLPIHILWINLVTDGLPGLALGQEKAEENIMQRPPRHPQESIFAHGMWQHILWIGLLIGALSLFTQAWAIQNNIENWQTMVFTVLTFSQLIHVLAVRSEAQSLFTIGWLTNPALIGTVLLTILLQLGVIYIPVFNSIFNTASLSLEELLFCCTVPWLVLLAVEVEKWLVRHGMIYRDSN</sequence>
<dbReference type="InterPro" id="IPR001757">
    <property type="entry name" value="P_typ_ATPase"/>
</dbReference>
<dbReference type="Gene3D" id="1.20.1110.10">
    <property type="entry name" value="Calcium-transporting ATPase, transmembrane domain"/>
    <property type="match status" value="1"/>
</dbReference>
<evidence type="ECO:0000259" key="12">
    <source>
        <dbReference type="SMART" id="SM00831"/>
    </source>
</evidence>
<proteinExistence type="inferred from homology"/>
<dbReference type="NCBIfam" id="TIGR01494">
    <property type="entry name" value="ATPase_P-type"/>
    <property type="match status" value="2"/>
</dbReference>
<dbReference type="PANTHER" id="PTHR42861">
    <property type="entry name" value="CALCIUM-TRANSPORTING ATPASE"/>
    <property type="match status" value="1"/>
</dbReference>
<dbReference type="RefSeq" id="WP_074667299.1">
    <property type="nucleotide sequence ID" value="NZ_FNNH01000026.1"/>
</dbReference>
<dbReference type="GO" id="GO:0015662">
    <property type="term" value="F:P-type ion transporter activity"/>
    <property type="evidence" value="ECO:0007669"/>
    <property type="project" value="UniProtKB-ARBA"/>
</dbReference>
<dbReference type="SUPFAM" id="SSF81653">
    <property type="entry name" value="Calcium ATPase, transduction domain A"/>
    <property type="match status" value="1"/>
</dbReference>
<dbReference type="InterPro" id="IPR023298">
    <property type="entry name" value="ATPase_P-typ_TM_dom_sf"/>
</dbReference>
<evidence type="ECO:0000256" key="11">
    <source>
        <dbReference type="SAM" id="Phobius"/>
    </source>
</evidence>
<dbReference type="FunFam" id="2.70.150.10:FF:000160">
    <property type="entry name" value="Sarcoplasmic/endoplasmic reticulum calcium ATPase 1"/>
    <property type="match status" value="1"/>
</dbReference>
<keyword evidence="6" id="KW-0067">ATP-binding</keyword>
<keyword evidence="9 11" id="KW-1133">Transmembrane helix</keyword>
<comment type="similarity">
    <text evidence="2">Belongs to the cation transport ATPase (P-type) (TC 3.A.3) family. Type IIA subfamily.</text>
</comment>
<dbReference type="SMART" id="SM00831">
    <property type="entry name" value="Cation_ATPase_N"/>
    <property type="match status" value="1"/>
</dbReference>
<evidence type="ECO:0000256" key="4">
    <source>
        <dbReference type="ARBA" id="ARBA00022692"/>
    </source>
</evidence>
<keyword evidence="4 11" id="KW-0812">Transmembrane</keyword>
<organism evidence="13 14">
    <name type="scientific">Nitrosomonas communis</name>
    <dbReference type="NCBI Taxonomy" id="44574"/>
    <lineage>
        <taxon>Bacteria</taxon>
        <taxon>Pseudomonadati</taxon>
        <taxon>Pseudomonadota</taxon>
        <taxon>Betaproteobacteria</taxon>
        <taxon>Nitrosomonadales</taxon>
        <taxon>Nitrosomonadaceae</taxon>
        <taxon>Nitrosomonas</taxon>
    </lineage>
</organism>
<evidence type="ECO:0000256" key="10">
    <source>
        <dbReference type="ARBA" id="ARBA00023136"/>
    </source>
</evidence>
<feature type="transmembrane region" description="Helical" evidence="11">
    <location>
        <begin position="280"/>
        <end position="308"/>
    </location>
</feature>
<evidence type="ECO:0000256" key="8">
    <source>
        <dbReference type="ARBA" id="ARBA00022967"/>
    </source>
</evidence>
<dbReference type="SFLD" id="SFLDG00002">
    <property type="entry name" value="C1.7:_P-type_atpase_like"/>
    <property type="match status" value="1"/>
</dbReference>
<protein>
    <submittedName>
        <fullName evidence="13">Ca2+-transporting ATPase</fullName>
    </submittedName>
</protein>
<dbReference type="PROSITE" id="PS00154">
    <property type="entry name" value="ATPASE_E1_E2"/>
    <property type="match status" value="1"/>
</dbReference>
<dbReference type="FunFam" id="3.40.50.1000:FF:000028">
    <property type="entry name" value="Calcium-transporting P-type ATPase, putative"/>
    <property type="match status" value="1"/>
</dbReference>
<evidence type="ECO:0000313" key="14">
    <source>
        <dbReference type="Proteomes" id="UP000183454"/>
    </source>
</evidence>
<dbReference type="Pfam" id="PF08282">
    <property type="entry name" value="Hydrolase_3"/>
    <property type="match status" value="1"/>
</dbReference>
<dbReference type="InterPro" id="IPR023299">
    <property type="entry name" value="ATPase_P-typ_cyto_dom_N"/>
</dbReference>
<dbReference type="InterPro" id="IPR004014">
    <property type="entry name" value="ATPase_P-typ_cation-transptr_N"/>
</dbReference>
<keyword evidence="5" id="KW-0547">Nucleotide-binding</keyword>
<evidence type="ECO:0000256" key="9">
    <source>
        <dbReference type="ARBA" id="ARBA00022989"/>
    </source>
</evidence>
<evidence type="ECO:0000313" key="13">
    <source>
        <dbReference type="EMBL" id="SDW75513.1"/>
    </source>
</evidence>
<dbReference type="InterPro" id="IPR023214">
    <property type="entry name" value="HAD_sf"/>
</dbReference>
<dbReference type="InterPro" id="IPR018303">
    <property type="entry name" value="ATPase_P-typ_P_site"/>
</dbReference>
<dbReference type="InterPro" id="IPR036412">
    <property type="entry name" value="HAD-like_sf"/>
</dbReference>
<dbReference type="SUPFAM" id="SSF56784">
    <property type="entry name" value="HAD-like"/>
    <property type="match status" value="1"/>
</dbReference>
<dbReference type="EMBL" id="FNNH01000026">
    <property type="protein sequence ID" value="SDW75513.1"/>
    <property type="molecule type" value="Genomic_DNA"/>
</dbReference>
<accession>A0A1H2W4E3</accession>
<dbReference type="Pfam" id="PF00690">
    <property type="entry name" value="Cation_ATPase_N"/>
    <property type="match status" value="1"/>
</dbReference>
<evidence type="ECO:0000256" key="5">
    <source>
        <dbReference type="ARBA" id="ARBA00022741"/>
    </source>
</evidence>
<dbReference type="SFLD" id="SFLDF00027">
    <property type="entry name" value="p-type_atpase"/>
    <property type="match status" value="1"/>
</dbReference>
<keyword evidence="8" id="KW-1278">Translocase</keyword>
<dbReference type="Gene3D" id="2.70.150.10">
    <property type="entry name" value="Calcium-transporting ATPase, cytoplasmic transduction domain A"/>
    <property type="match status" value="1"/>
</dbReference>
<dbReference type="Pfam" id="PF00689">
    <property type="entry name" value="Cation_ATPase_C"/>
    <property type="match status" value="1"/>
</dbReference>
<dbReference type="Gene3D" id="3.40.1110.10">
    <property type="entry name" value="Calcium-transporting ATPase, cytoplasmic domain N"/>
    <property type="match status" value="1"/>
</dbReference>
<feature type="transmembrane region" description="Helical" evidence="11">
    <location>
        <begin position="257"/>
        <end position="274"/>
    </location>
</feature>
<dbReference type="SUPFAM" id="SSF81660">
    <property type="entry name" value="Metal cation-transporting ATPase, ATP-binding domain N"/>
    <property type="match status" value="1"/>
</dbReference>